<feature type="transmembrane region" description="Helical" evidence="1">
    <location>
        <begin position="126"/>
        <end position="147"/>
    </location>
</feature>
<feature type="transmembrane region" description="Helical" evidence="1">
    <location>
        <begin position="258"/>
        <end position="279"/>
    </location>
</feature>
<feature type="transmembrane region" description="Helical" evidence="1">
    <location>
        <begin position="300"/>
        <end position="325"/>
    </location>
</feature>
<comment type="caution">
    <text evidence="2">The sequence shown here is derived from an EMBL/GenBank/DDBJ whole genome shotgun (WGS) entry which is preliminary data.</text>
</comment>
<proteinExistence type="predicted"/>
<dbReference type="GO" id="GO:0005315">
    <property type="term" value="F:phosphate transmembrane transporter activity"/>
    <property type="evidence" value="ECO:0007669"/>
    <property type="project" value="InterPro"/>
</dbReference>
<feature type="transmembrane region" description="Helical" evidence="1">
    <location>
        <begin position="44"/>
        <end position="61"/>
    </location>
</feature>
<feature type="transmembrane region" description="Helical" evidence="1">
    <location>
        <begin position="401"/>
        <end position="425"/>
    </location>
</feature>
<keyword evidence="1" id="KW-1133">Transmembrane helix</keyword>
<feature type="transmembrane region" description="Helical" evidence="1">
    <location>
        <begin position="345"/>
        <end position="365"/>
    </location>
</feature>
<accession>A0A9X3WAZ3</accession>
<keyword evidence="1" id="KW-0472">Membrane</keyword>
<feature type="transmembrane region" description="Helical" evidence="1">
    <location>
        <begin position="159"/>
        <end position="181"/>
    </location>
</feature>
<evidence type="ECO:0000313" key="2">
    <source>
        <dbReference type="EMBL" id="MDC3416075.1"/>
    </source>
</evidence>
<dbReference type="GO" id="GO:0016020">
    <property type="term" value="C:membrane"/>
    <property type="evidence" value="ECO:0007669"/>
    <property type="project" value="InterPro"/>
</dbReference>
<gene>
    <name evidence="2" type="ORF">NC799_04000</name>
</gene>
<reference evidence="2" key="1">
    <citation type="submission" date="2022-06" db="EMBL/GenBank/DDBJ databases">
        <title>Aquibacillus sp. a new bacterium isolated from soil saline samples.</title>
        <authorList>
            <person name="Galisteo C."/>
            <person name="De La Haba R."/>
            <person name="Sanchez-Porro C."/>
            <person name="Ventosa A."/>
        </authorList>
    </citation>
    <scope>NUCLEOTIDE SEQUENCE</scope>
    <source>
        <strain evidence="2">3ASR75-54</strain>
    </source>
</reference>
<feature type="transmembrane region" description="Helical" evidence="1">
    <location>
        <begin position="187"/>
        <end position="206"/>
    </location>
</feature>
<dbReference type="AlphaFoldDB" id="A0A9X3WAZ3"/>
<feature type="transmembrane region" description="Helical" evidence="1">
    <location>
        <begin position="377"/>
        <end position="395"/>
    </location>
</feature>
<dbReference type="EMBL" id="JAMQKC010000002">
    <property type="protein sequence ID" value="MDC3416075.1"/>
    <property type="molecule type" value="Genomic_DNA"/>
</dbReference>
<protein>
    <submittedName>
        <fullName evidence="2">Multi antimicrobial extrusion protein MatE</fullName>
    </submittedName>
</protein>
<keyword evidence="1" id="KW-0812">Transmembrane</keyword>
<sequence length="442" mass="49657">MKENKSQFTYKMLLAFFLPLGLAQSLTSITHVIINGTLSRGENAAFIVASYAVAFSIYGIIEKPMLVFRQTSSALVTNKQSIRALTKFFIGVTVILIFVCVIIAYTPVGGWVFIHWFNASEDMVQTIADVFKVIMFVIFFSGIRGLHQGVIINHFQTKWLTVMVVVRLITMFMVAFVLVTFDFITSIGGAFILLSGMMVECIISVWKGKKLMKRLPESNKVLKTSQIFQFYSPIVFYFVFQTLAIPIIYIYLAKTNDMELGIASFALAHSVTNMVLSFFMYSHQVVLQFYTKHSVKVIRFMIGVCLIPSMLIGVLSFTSLGEIFMKNLMGADAELTAATIEVLKLYMIKTLVFPWIDFLNGFLMLKRKTQRMIIAQSMNLLVTVVVMVVLVRMLPEWNGKIGSLAVSLGEVVALATVGGLVYSFTKKEKVATSDKKGYSYNQ</sequence>
<name>A0A9X3WAZ3_9BACI</name>
<keyword evidence="3" id="KW-1185">Reference proteome</keyword>
<dbReference type="InterPro" id="IPR009887">
    <property type="entry name" value="ANKH"/>
</dbReference>
<dbReference type="Pfam" id="PF07260">
    <property type="entry name" value="ANKH"/>
    <property type="match status" value="1"/>
</dbReference>
<evidence type="ECO:0000256" key="1">
    <source>
        <dbReference type="SAM" id="Phobius"/>
    </source>
</evidence>
<dbReference type="RefSeq" id="WP_272445058.1">
    <property type="nucleotide sequence ID" value="NZ_JAMQKC010000002.1"/>
</dbReference>
<dbReference type="Proteomes" id="UP001145069">
    <property type="component" value="Unassembled WGS sequence"/>
</dbReference>
<feature type="transmembrane region" description="Helical" evidence="1">
    <location>
        <begin position="88"/>
        <end position="114"/>
    </location>
</feature>
<dbReference type="GO" id="GO:0035435">
    <property type="term" value="P:phosphate ion transmembrane transport"/>
    <property type="evidence" value="ECO:0007669"/>
    <property type="project" value="InterPro"/>
</dbReference>
<feature type="transmembrane region" description="Helical" evidence="1">
    <location>
        <begin position="227"/>
        <end position="252"/>
    </location>
</feature>
<organism evidence="2 3">
    <name type="scientific">Aquibacillus salsiterrae</name>
    <dbReference type="NCBI Taxonomy" id="2950439"/>
    <lineage>
        <taxon>Bacteria</taxon>
        <taxon>Bacillati</taxon>
        <taxon>Bacillota</taxon>
        <taxon>Bacilli</taxon>
        <taxon>Bacillales</taxon>
        <taxon>Bacillaceae</taxon>
        <taxon>Aquibacillus</taxon>
    </lineage>
</organism>
<evidence type="ECO:0000313" key="3">
    <source>
        <dbReference type="Proteomes" id="UP001145069"/>
    </source>
</evidence>